<dbReference type="PANTHER" id="PTHR15742:SF5">
    <property type="entry name" value="GIRDIN"/>
    <property type="match status" value="1"/>
</dbReference>
<feature type="compositionally biased region" description="Basic and acidic residues" evidence="2">
    <location>
        <begin position="800"/>
        <end position="814"/>
    </location>
</feature>
<feature type="compositionally biased region" description="Polar residues" evidence="2">
    <location>
        <begin position="612"/>
        <end position="622"/>
    </location>
</feature>
<feature type="coiled-coil region" evidence="1">
    <location>
        <begin position="2"/>
        <end position="29"/>
    </location>
</feature>
<keyword evidence="4" id="KW-1185">Reference proteome</keyword>
<evidence type="ECO:0000256" key="2">
    <source>
        <dbReference type="SAM" id="MobiDB-lite"/>
    </source>
</evidence>
<feature type="coiled-coil region" evidence="1">
    <location>
        <begin position="157"/>
        <end position="237"/>
    </location>
</feature>
<evidence type="ECO:0000313" key="4">
    <source>
        <dbReference type="Proteomes" id="UP000828390"/>
    </source>
</evidence>
<sequence length="839" mass="95787">MKVRYETQLDRLQKEHLQLLEVVERLQRETHFDKEIIVGVQKGMANIRDNYTQDLSRWKDERSVLESHITQIEEGKEIAQHLRAQIDALRRQLMDQDVERTDLVKKITSERRNWDVERAQLNSKINQLDEQLSVFIHAQSRSKDTQYRMEIAWEKERAEQKRLLTEAHQLAMDLQEQLQRRDEEHARERRNLLDQLESHQTELEDVKNNRQRMSLELRTEGTRVKHVERQMEDMREKHQQENDFWVKEKGDLLRRLAEMRKLHVRDVRRIDDVLAALKRLRELASIVVESDTSATLPSNGNDVSGTSGDASAASASVTSHEPNEISDLKENIDQVILKYVKESLRQIHFVAEELARPTADFLHEEKQKMRRSLSSSEIELLKDEFLLGPQGPGIPFSYHEAKPEVKLKDSGERRETPGVQRHVTHEGSHVTFPSNGIIPSDSLENNVMEQSSFYNDDRDTKVEVHRIKQTRDVTRVETKITTLPKPPPSFIIPRSRSTSPAPQSRTKLVNPVLKTMTLDTTSRSHRLYTPLTDVNSRSSSADSSPVGTSITPSFVSASNGSNGLYGAGPLESGSLDRLSPQTARRRFFESQPSSTSSTTVSWSERRKREANPNRNSRSSTELYASESVEHINGAKGHLRNSVSMDDGVINLAPEQEISATGNDVMPRVRSVENTSGSSKHHSGLRDIISAMKRKFKPKIKRSQSAREYDKGQRLNVVKETEFHETELAKVVNPALDDAHVTQEQLTPIKIPDNDENREKTSKKDKKSNSSPSKSSMDADKEEASSGRSTLQRIKKRFRSRSADRGTRDHVEPHVRPILVGHSSATAEEDGSWRYSETGV</sequence>
<feature type="region of interest" description="Disordered" evidence="2">
    <location>
        <begin position="291"/>
        <end position="324"/>
    </location>
</feature>
<reference evidence="3" key="1">
    <citation type="journal article" date="2019" name="bioRxiv">
        <title>The Genome of the Zebra Mussel, Dreissena polymorpha: A Resource for Invasive Species Research.</title>
        <authorList>
            <person name="McCartney M.A."/>
            <person name="Auch B."/>
            <person name="Kono T."/>
            <person name="Mallez S."/>
            <person name="Zhang Y."/>
            <person name="Obille A."/>
            <person name="Becker A."/>
            <person name="Abrahante J.E."/>
            <person name="Garbe J."/>
            <person name="Badalamenti J.P."/>
            <person name="Herman A."/>
            <person name="Mangelson H."/>
            <person name="Liachko I."/>
            <person name="Sullivan S."/>
            <person name="Sone E.D."/>
            <person name="Koren S."/>
            <person name="Silverstein K.A.T."/>
            <person name="Beckman K.B."/>
            <person name="Gohl D.M."/>
        </authorList>
    </citation>
    <scope>NUCLEOTIDE SEQUENCE</scope>
    <source>
        <strain evidence="3">Duluth1</strain>
        <tissue evidence="3">Whole animal</tissue>
    </source>
</reference>
<feature type="region of interest" description="Disordered" evidence="2">
    <location>
        <begin position="528"/>
        <end position="547"/>
    </location>
</feature>
<keyword evidence="1" id="KW-0175">Coiled coil</keyword>
<name>A0A9D4BUM9_DREPO</name>
<feature type="compositionally biased region" description="Low complexity" evidence="2">
    <location>
        <begin position="491"/>
        <end position="500"/>
    </location>
</feature>
<feature type="region of interest" description="Disordered" evidence="2">
    <location>
        <begin position="567"/>
        <end position="624"/>
    </location>
</feature>
<organism evidence="3 4">
    <name type="scientific">Dreissena polymorpha</name>
    <name type="common">Zebra mussel</name>
    <name type="synonym">Mytilus polymorpha</name>
    <dbReference type="NCBI Taxonomy" id="45954"/>
    <lineage>
        <taxon>Eukaryota</taxon>
        <taxon>Metazoa</taxon>
        <taxon>Spiralia</taxon>
        <taxon>Lophotrochozoa</taxon>
        <taxon>Mollusca</taxon>
        <taxon>Bivalvia</taxon>
        <taxon>Autobranchia</taxon>
        <taxon>Heteroconchia</taxon>
        <taxon>Euheterodonta</taxon>
        <taxon>Imparidentia</taxon>
        <taxon>Neoheterodontei</taxon>
        <taxon>Myida</taxon>
        <taxon>Dreissenoidea</taxon>
        <taxon>Dreissenidae</taxon>
        <taxon>Dreissena</taxon>
    </lineage>
</organism>
<dbReference type="Proteomes" id="UP000828390">
    <property type="component" value="Unassembled WGS sequence"/>
</dbReference>
<dbReference type="AlphaFoldDB" id="A0A9D4BUM9"/>
<proteinExistence type="predicted"/>
<feature type="region of interest" description="Disordered" evidence="2">
    <location>
        <begin position="741"/>
        <end position="839"/>
    </location>
</feature>
<protein>
    <submittedName>
        <fullName evidence="3">Uncharacterized protein</fullName>
    </submittedName>
</protein>
<feature type="coiled-coil region" evidence="1">
    <location>
        <begin position="72"/>
        <end position="131"/>
    </location>
</feature>
<evidence type="ECO:0000256" key="1">
    <source>
        <dbReference type="SAM" id="Coils"/>
    </source>
</evidence>
<feature type="compositionally biased region" description="Low complexity" evidence="2">
    <location>
        <begin position="590"/>
        <end position="602"/>
    </location>
</feature>
<feature type="region of interest" description="Disordered" evidence="2">
    <location>
        <begin position="481"/>
        <end position="507"/>
    </location>
</feature>
<reference evidence="3" key="2">
    <citation type="submission" date="2020-11" db="EMBL/GenBank/DDBJ databases">
        <authorList>
            <person name="McCartney M.A."/>
            <person name="Auch B."/>
            <person name="Kono T."/>
            <person name="Mallez S."/>
            <person name="Becker A."/>
            <person name="Gohl D.M."/>
            <person name="Silverstein K.A.T."/>
            <person name="Koren S."/>
            <person name="Bechman K.B."/>
            <person name="Herman A."/>
            <person name="Abrahante J.E."/>
            <person name="Garbe J."/>
        </authorList>
    </citation>
    <scope>NUCLEOTIDE SEQUENCE</scope>
    <source>
        <strain evidence="3">Duluth1</strain>
        <tissue evidence="3">Whole animal</tissue>
    </source>
</reference>
<dbReference type="InterPro" id="IPR049885">
    <property type="entry name" value="MTCL1-3"/>
</dbReference>
<dbReference type="PANTHER" id="PTHR15742">
    <property type="entry name" value="GIRDIN"/>
    <property type="match status" value="1"/>
</dbReference>
<feature type="compositionally biased region" description="Polar residues" evidence="2">
    <location>
        <begin position="291"/>
        <end position="301"/>
    </location>
</feature>
<feature type="compositionally biased region" description="Low complexity" evidence="2">
    <location>
        <begin position="302"/>
        <end position="319"/>
    </location>
</feature>
<evidence type="ECO:0000313" key="3">
    <source>
        <dbReference type="EMBL" id="KAH3709594.1"/>
    </source>
</evidence>
<accession>A0A9D4BUM9</accession>
<comment type="caution">
    <text evidence="3">The sequence shown here is derived from an EMBL/GenBank/DDBJ whole genome shotgun (WGS) entry which is preliminary data.</text>
</comment>
<dbReference type="EMBL" id="JAIWYP010000014">
    <property type="protein sequence ID" value="KAH3709594.1"/>
    <property type="molecule type" value="Genomic_DNA"/>
</dbReference>
<gene>
    <name evidence="3" type="ORF">DPMN_069058</name>
</gene>
<feature type="compositionally biased region" description="Basic and acidic residues" evidence="2">
    <location>
        <begin position="751"/>
        <end position="761"/>
    </location>
</feature>